<dbReference type="EC" id="2.7.13.3" evidence="3"/>
<evidence type="ECO:0000256" key="10">
    <source>
        <dbReference type="PROSITE-ProRule" id="PRU00169"/>
    </source>
</evidence>
<evidence type="ECO:0000313" key="16">
    <source>
        <dbReference type="EMBL" id="GIF03914.1"/>
    </source>
</evidence>
<dbReference type="SMART" id="SM00388">
    <property type="entry name" value="HisKA"/>
    <property type="match status" value="1"/>
</dbReference>
<dbReference type="InterPro" id="IPR036097">
    <property type="entry name" value="HisK_dim/P_sf"/>
</dbReference>
<evidence type="ECO:0000256" key="2">
    <source>
        <dbReference type="ARBA" id="ARBA00004236"/>
    </source>
</evidence>
<evidence type="ECO:0000259" key="14">
    <source>
        <dbReference type="PROSITE" id="PS50112"/>
    </source>
</evidence>
<dbReference type="PANTHER" id="PTHR43065">
    <property type="entry name" value="SENSOR HISTIDINE KINASE"/>
    <property type="match status" value="1"/>
</dbReference>
<dbReference type="SUPFAM" id="SSF47384">
    <property type="entry name" value="Homodimeric domain of signal transducing histidine kinase"/>
    <property type="match status" value="1"/>
</dbReference>
<dbReference type="InterPro" id="IPR001789">
    <property type="entry name" value="Sig_transdc_resp-reg_receiver"/>
</dbReference>
<dbReference type="Pfam" id="PF00989">
    <property type="entry name" value="PAS"/>
    <property type="match status" value="1"/>
</dbReference>
<dbReference type="Pfam" id="PF02518">
    <property type="entry name" value="HATPase_c"/>
    <property type="match status" value="1"/>
</dbReference>
<gene>
    <name evidence="16" type="ORF">Asi03nite_14520</name>
</gene>
<comment type="subcellular location">
    <subcellularLocation>
        <location evidence="2">Cell membrane</location>
    </subcellularLocation>
</comment>
<dbReference type="PROSITE" id="PS50112">
    <property type="entry name" value="PAS"/>
    <property type="match status" value="3"/>
</dbReference>
<reference evidence="16" key="1">
    <citation type="submission" date="2021-01" db="EMBL/GenBank/DDBJ databases">
        <title>Whole genome shotgun sequence of Actinoplanes siamensis NBRC 109076.</title>
        <authorList>
            <person name="Komaki H."/>
            <person name="Tamura T."/>
        </authorList>
    </citation>
    <scope>NUCLEOTIDE SEQUENCE</scope>
    <source>
        <strain evidence="16">NBRC 109076</strain>
    </source>
</reference>
<dbReference type="AlphaFoldDB" id="A0A919N403"/>
<dbReference type="SMART" id="SM00091">
    <property type="entry name" value="PAS"/>
    <property type="match status" value="3"/>
</dbReference>
<keyword evidence="4 10" id="KW-0597">Phosphoprotein</keyword>
<feature type="domain" description="Histidine kinase" evidence="12">
    <location>
        <begin position="409"/>
        <end position="641"/>
    </location>
</feature>
<accession>A0A919N403</accession>
<dbReference type="PROSITE" id="PS50109">
    <property type="entry name" value="HIS_KIN"/>
    <property type="match status" value="1"/>
</dbReference>
<evidence type="ECO:0000259" key="15">
    <source>
        <dbReference type="PROSITE" id="PS50113"/>
    </source>
</evidence>
<feature type="domain" description="PAC" evidence="15">
    <location>
        <begin position="84"/>
        <end position="138"/>
    </location>
</feature>
<dbReference type="CDD" id="cd00082">
    <property type="entry name" value="HisKA"/>
    <property type="match status" value="1"/>
</dbReference>
<feature type="modified residue" description="4-aspartylphosphate" evidence="10">
    <location>
        <position position="716"/>
    </location>
</feature>
<dbReference type="GO" id="GO:0000155">
    <property type="term" value="F:phosphorelay sensor kinase activity"/>
    <property type="evidence" value="ECO:0007669"/>
    <property type="project" value="InterPro"/>
</dbReference>
<dbReference type="SMART" id="SM00086">
    <property type="entry name" value="PAC"/>
    <property type="match status" value="2"/>
</dbReference>
<dbReference type="Pfam" id="PF08448">
    <property type="entry name" value="PAS_4"/>
    <property type="match status" value="1"/>
</dbReference>
<dbReference type="InterPro" id="IPR013767">
    <property type="entry name" value="PAS_fold"/>
</dbReference>
<dbReference type="PROSITE" id="PS50113">
    <property type="entry name" value="PAC"/>
    <property type="match status" value="1"/>
</dbReference>
<keyword evidence="5" id="KW-0808">Transferase</keyword>
<dbReference type="InterPro" id="IPR001610">
    <property type="entry name" value="PAC"/>
</dbReference>
<dbReference type="GO" id="GO:0005886">
    <property type="term" value="C:plasma membrane"/>
    <property type="evidence" value="ECO:0007669"/>
    <property type="project" value="UniProtKB-SubCell"/>
</dbReference>
<dbReference type="InterPro" id="IPR000700">
    <property type="entry name" value="PAS-assoc_C"/>
</dbReference>
<feature type="region of interest" description="Disordered" evidence="11">
    <location>
        <begin position="639"/>
        <end position="659"/>
    </location>
</feature>
<dbReference type="Pfam" id="PF00512">
    <property type="entry name" value="HisKA"/>
    <property type="match status" value="1"/>
</dbReference>
<dbReference type="InterPro" id="IPR013656">
    <property type="entry name" value="PAS_4"/>
</dbReference>
<dbReference type="GO" id="GO:0005524">
    <property type="term" value="F:ATP binding"/>
    <property type="evidence" value="ECO:0007669"/>
    <property type="project" value="UniProtKB-KW"/>
</dbReference>
<dbReference type="RefSeq" id="WP_203677605.1">
    <property type="nucleotide sequence ID" value="NZ_BOMW01000014.1"/>
</dbReference>
<dbReference type="Proteomes" id="UP000629619">
    <property type="component" value="Unassembled WGS sequence"/>
</dbReference>
<dbReference type="GO" id="GO:0006355">
    <property type="term" value="P:regulation of DNA-templated transcription"/>
    <property type="evidence" value="ECO:0007669"/>
    <property type="project" value="InterPro"/>
</dbReference>
<organism evidence="16 17">
    <name type="scientific">Actinoplanes siamensis</name>
    <dbReference type="NCBI Taxonomy" id="1223317"/>
    <lineage>
        <taxon>Bacteria</taxon>
        <taxon>Bacillati</taxon>
        <taxon>Actinomycetota</taxon>
        <taxon>Actinomycetes</taxon>
        <taxon>Micromonosporales</taxon>
        <taxon>Micromonosporaceae</taxon>
        <taxon>Actinoplanes</taxon>
    </lineage>
</organism>
<dbReference type="InterPro" id="IPR036890">
    <property type="entry name" value="HATPase_C_sf"/>
</dbReference>
<feature type="domain" description="PAS" evidence="14">
    <location>
        <begin position="13"/>
        <end position="83"/>
    </location>
</feature>
<dbReference type="Pfam" id="PF00072">
    <property type="entry name" value="Response_reg"/>
    <property type="match status" value="1"/>
</dbReference>
<comment type="catalytic activity">
    <reaction evidence="1">
        <text>ATP + protein L-histidine = ADP + protein N-phospho-L-histidine.</text>
        <dbReference type="EC" id="2.7.13.3"/>
    </reaction>
</comment>
<dbReference type="Gene3D" id="3.30.450.20">
    <property type="entry name" value="PAS domain"/>
    <property type="match status" value="3"/>
</dbReference>
<dbReference type="SMART" id="SM00387">
    <property type="entry name" value="HATPase_c"/>
    <property type="match status" value="1"/>
</dbReference>
<feature type="domain" description="PAS" evidence="14">
    <location>
        <begin position="254"/>
        <end position="324"/>
    </location>
</feature>
<evidence type="ECO:0000256" key="6">
    <source>
        <dbReference type="ARBA" id="ARBA00022741"/>
    </source>
</evidence>
<evidence type="ECO:0000259" key="13">
    <source>
        <dbReference type="PROSITE" id="PS50110"/>
    </source>
</evidence>
<dbReference type="SMART" id="SM00448">
    <property type="entry name" value="REC"/>
    <property type="match status" value="1"/>
</dbReference>
<evidence type="ECO:0000256" key="4">
    <source>
        <dbReference type="ARBA" id="ARBA00022553"/>
    </source>
</evidence>
<dbReference type="SUPFAM" id="SSF55785">
    <property type="entry name" value="PYP-like sensor domain (PAS domain)"/>
    <property type="match status" value="3"/>
</dbReference>
<sequence>MATQDDRIGSEHAEAFLSSVVKSTADAIVGCDAQGRITAWNPAAERIYGYRSDEVRHRPVRMMYPDDVAERDWQVFQAALLGNPTNHLRTFRLRKDGARIPVRMSFAPIEGVDGSVRGVVSVAHELTDELRAEARMAALAQATPDAVICVNREDRITFANQSCERLLGYRPDELTGRSASTLFAEEVRGQMADLRRRLFADPRLRARTPTIATRMRRKDGVELPGETALSWLDDGPEDQILITATRDLSPLHRAESRLRALLEAVPDAITGIDRESRIVLANQGTERLLGRSRDLLLGKPYATLVPEGEREPIAQVVAAAFEEPHQVSRTVVYAPVIRADGTRVPTENTVTRFGAGDEDILLVVSRDISERVAAEQERTRLAEQVERQRTEQAILRAQRLEALGQLAGGVAHDFNNLLAIVSNYADLLGEEVADLAATDPRRWQPFADDLHRIQQAAQRGAALTAQLLTFSRRDLNQPQVLDPAAVIERLVPSLRTTLGEQYELRVDAAESLWPVVLDPGQLEQILVNLTVNARDAMPDGGLLHVIAGNAVFQQPDPAFQPDPEPGRRYLRLGVTDTGVGMPAEVAARAFDPFFTTKSKTPGAGLGLAAVYGIVGQAGGCLAVKSEPGAGTTMTVLLPATDQPAPTRTGDAGRDTAAVPPPQQRNILLVDDEEGVRESTARVLTRHGYRVLTAPDGSAALAVAERHRENLDVLLTDVIMPQMHGGELAQRVTRLIPTIKVIFMSGYAEPLLDTGPPDPARVYLTKPFTIPDLLRAVQSQVPA</sequence>
<evidence type="ECO:0000256" key="5">
    <source>
        <dbReference type="ARBA" id="ARBA00022679"/>
    </source>
</evidence>
<evidence type="ECO:0000256" key="11">
    <source>
        <dbReference type="SAM" id="MobiDB-lite"/>
    </source>
</evidence>
<comment type="caution">
    <text evidence="16">The sequence shown here is derived from an EMBL/GenBank/DDBJ whole genome shotgun (WGS) entry which is preliminary data.</text>
</comment>
<dbReference type="Gene3D" id="3.40.50.2300">
    <property type="match status" value="1"/>
</dbReference>
<dbReference type="InterPro" id="IPR004358">
    <property type="entry name" value="Sig_transdc_His_kin-like_C"/>
</dbReference>
<dbReference type="InterPro" id="IPR011006">
    <property type="entry name" value="CheY-like_superfamily"/>
</dbReference>
<dbReference type="PRINTS" id="PR00344">
    <property type="entry name" value="BCTRLSENSOR"/>
</dbReference>
<evidence type="ECO:0000256" key="8">
    <source>
        <dbReference type="ARBA" id="ARBA00022840"/>
    </source>
</evidence>
<evidence type="ECO:0000313" key="17">
    <source>
        <dbReference type="Proteomes" id="UP000629619"/>
    </source>
</evidence>
<dbReference type="Pfam" id="PF13426">
    <property type="entry name" value="PAS_9"/>
    <property type="match status" value="1"/>
</dbReference>
<dbReference type="InterPro" id="IPR003594">
    <property type="entry name" value="HATPase_dom"/>
</dbReference>
<protein>
    <recommendedName>
        <fullName evidence="3">histidine kinase</fullName>
        <ecNumber evidence="3">2.7.13.3</ecNumber>
    </recommendedName>
</protein>
<keyword evidence="6" id="KW-0547">Nucleotide-binding</keyword>
<dbReference type="Gene3D" id="1.10.287.130">
    <property type="match status" value="1"/>
</dbReference>
<dbReference type="EMBL" id="BOMW01000014">
    <property type="protein sequence ID" value="GIF03914.1"/>
    <property type="molecule type" value="Genomic_DNA"/>
</dbReference>
<name>A0A919N403_9ACTN</name>
<feature type="domain" description="PAS" evidence="14">
    <location>
        <begin position="132"/>
        <end position="202"/>
    </location>
</feature>
<dbReference type="NCBIfam" id="TIGR00229">
    <property type="entry name" value="sensory_box"/>
    <property type="match status" value="3"/>
</dbReference>
<dbReference type="InterPro" id="IPR003661">
    <property type="entry name" value="HisK_dim/P_dom"/>
</dbReference>
<dbReference type="PANTHER" id="PTHR43065:SF46">
    <property type="entry name" value="C4-DICARBOXYLATE TRANSPORT SENSOR PROTEIN DCTB"/>
    <property type="match status" value="1"/>
</dbReference>
<evidence type="ECO:0000256" key="7">
    <source>
        <dbReference type="ARBA" id="ARBA00022777"/>
    </source>
</evidence>
<keyword evidence="8" id="KW-0067">ATP-binding</keyword>
<proteinExistence type="predicted"/>
<evidence type="ECO:0000259" key="12">
    <source>
        <dbReference type="PROSITE" id="PS50109"/>
    </source>
</evidence>
<evidence type="ECO:0000256" key="9">
    <source>
        <dbReference type="ARBA" id="ARBA00023012"/>
    </source>
</evidence>
<dbReference type="SUPFAM" id="SSF55874">
    <property type="entry name" value="ATPase domain of HSP90 chaperone/DNA topoisomerase II/histidine kinase"/>
    <property type="match status" value="1"/>
</dbReference>
<dbReference type="PROSITE" id="PS50110">
    <property type="entry name" value="RESPONSE_REGULATORY"/>
    <property type="match status" value="1"/>
</dbReference>
<keyword evidence="17" id="KW-1185">Reference proteome</keyword>
<dbReference type="Gene3D" id="3.30.565.10">
    <property type="entry name" value="Histidine kinase-like ATPase, C-terminal domain"/>
    <property type="match status" value="1"/>
</dbReference>
<evidence type="ECO:0000256" key="3">
    <source>
        <dbReference type="ARBA" id="ARBA00012438"/>
    </source>
</evidence>
<feature type="domain" description="Response regulatory" evidence="13">
    <location>
        <begin position="665"/>
        <end position="780"/>
    </location>
</feature>
<dbReference type="CDD" id="cd00130">
    <property type="entry name" value="PAS"/>
    <property type="match status" value="3"/>
</dbReference>
<dbReference type="InterPro" id="IPR000014">
    <property type="entry name" value="PAS"/>
</dbReference>
<dbReference type="InterPro" id="IPR005467">
    <property type="entry name" value="His_kinase_dom"/>
</dbReference>
<dbReference type="InterPro" id="IPR035965">
    <property type="entry name" value="PAS-like_dom_sf"/>
</dbReference>
<keyword evidence="9" id="KW-0902">Two-component regulatory system</keyword>
<evidence type="ECO:0000256" key="1">
    <source>
        <dbReference type="ARBA" id="ARBA00000085"/>
    </source>
</evidence>
<dbReference type="SUPFAM" id="SSF52172">
    <property type="entry name" value="CheY-like"/>
    <property type="match status" value="1"/>
</dbReference>
<keyword evidence="7" id="KW-0418">Kinase</keyword>